<keyword evidence="4" id="KW-0408">Iron</keyword>
<accession>A0A7M2SJP2</accession>
<evidence type="ECO:0000259" key="6">
    <source>
        <dbReference type="PROSITE" id="PS51918"/>
    </source>
</evidence>
<proteinExistence type="predicted"/>
<dbReference type="InterPro" id="IPR007197">
    <property type="entry name" value="rSAM"/>
</dbReference>
<comment type="cofactor">
    <cofactor evidence="1">
        <name>[4Fe-4S] cluster</name>
        <dbReference type="ChEBI" id="CHEBI:49883"/>
    </cofactor>
</comment>
<keyword evidence="5" id="KW-0411">Iron-sulfur</keyword>
<dbReference type="RefSeq" id="WP_194042665.1">
    <property type="nucleotide sequence ID" value="NZ_CP063373.1"/>
</dbReference>
<dbReference type="Gene3D" id="3.20.20.70">
    <property type="entry name" value="Aldolase class I"/>
    <property type="match status" value="1"/>
</dbReference>
<dbReference type="InterPro" id="IPR013785">
    <property type="entry name" value="Aldolase_TIM"/>
</dbReference>
<dbReference type="InterPro" id="IPR051198">
    <property type="entry name" value="BchE-like"/>
</dbReference>
<evidence type="ECO:0000256" key="4">
    <source>
        <dbReference type="ARBA" id="ARBA00023004"/>
    </source>
</evidence>
<dbReference type="Pfam" id="PF04055">
    <property type="entry name" value="Radical_SAM"/>
    <property type="match status" value="1"/>
</dbReference>
<dbReference type="GO" id="GO:0003824">
    <property type="term" value="F:catalytic activity"/>
    <property type="evidence" value="ECO:0007669"/>
    <property type="project" value="InterPro"/>
</dbReference>
<dbReference type="SUPFAM" id="SSF102114">
    <property type="entry name" value="Radical SAM enzymes"/>
    <property type="match status" value="1"/>
</dbReference>
<evidence type="ECO:0000256" key="1">
    <source>
        <dbReference type="ARBA" id="ARBA00001966"/>
    </source>
</evidence>
<dbReference type="EMBL" id="CP063373">
    <property type="protein sequence ID" value="QOV36570.1"/>
    <property type="molecule type" value="Genomic_DNA"/>
</dbReference>
<keyword evidence="8" id="KW-1185">Reference proteome</keyword>
<dbReference type="SMART" id="SM00729">
    <property type="entry name" value="Elp3"/>
    <property type="match status" value="1"/>
</dbReference>
<reference evidence="7 8" key="1">
    <citation type="submission" date="2020-10" db="EMBL/GenBank/DDBJ databases">
        <title>Streptomyces ferrugineus complate genome analysis.</title>
        <authorList>
            <person name="Anwar N."/>
        </authorList>
    </citation>
    <scope>NUCLEOTIDE SEQUENCE [LARGE SCALE GENOMIC DNA]</scope>
    <source>
        <strain evidence="7 8">CCTCC AA2014009</strain>
    </source>
</reference>
<organism evidence="7 8">
    <name type="scientific">Streptomyces ferrugineus</name>
    <dbReference type="NCBI Taxonomy" id="1413221"/>
    <lineage>
        <taxon>Bacteria</taxon>
        <taxon>Bacillati</taxon>
        <taxon>Actinomycetota</taxon>
        <taxon>Actinomycetes</taxon>
        <taxon>Kitasatosporales</taxon>
        <taxon>Streptomycetaceae</taxon>
        <taxon>Streptomyces</taxon>
    </lineage>
</organism>
<evidence type="ECO:0000256" key="5">
    <source>
        <dbReference type="ARBA" id="ARBA00023014"/>
    </source>
</evidence>
<evidence type="ECO:0000313" key="8">
    <source>
        <dbReference type="Proteomes" id="UP000594205"/>
    </source>
</evidence>
<dbReference type="KEGG" id="sfeu:IM697_42450"/>
<keyword evidence="2" id="KW-0949">S-adenosyl-L-methionine</keyword>
<sequence length="306" mass="34708">MTVSNACPYHCDFCSESAVLAGGLKRFGRNHVDSALERVCEYVSYGAEAVFFDDSIFWTGSFPLIRSFCAALKSLRSVAHRRELPERYRRWIREDDDFQRLQNLQFGCQVTADLMTTLHKEEEVREVLAAMREAGCTYLYMGIESMSSAVMEHVHKNIRRTADLPWKTKVRTALERIQDSGIPTGSSVLFGLEGETRETIEETIHEVGLLIDDSLLTLASPNILTYHPATPITRAHGMTGKLDYHSLHVENTPPYIFFEEAFPGVVSRRLTEEDTWFIHESAKKRWGVIRNSAEPDVRESASAVLS</sequence>
<dbReference type="PANTHER" id="PTHR43409">
    <property type="entry name" value="ANAEROBIC MAGNESIUM-PROTOPORPHYRIN IX MONOMETHYL ESTER CYCLASE-RELATED"/>
    <property type="match status" value="1"/>
</dbReference>
<evidence type="ECO:0000313" key="7">
    <source>
        <dbReference type="EMBL" id="QOV36570.1"/>
    </source>
</evidence>
<protein>
    <submittedName>
        <fullName evidence="7">Radical SAM protein</fullName>
    </submittedName>
</protein>
<dbReference type="CDD" id="cd01335">
    <property type="entry name" value="Radical_SAM"/>
    <property type="match status" value="1"/>
</dbReference>
<dbReference type="SFLD" id="SFLDS00029">
    <property type="entry name" value="Radical_SAM"/>
    <property type="match status" value="1"/>
</dbReference>
<evidence type="ECO:0000256" key="3">
    <source>
        <dbReference type="ARBA" id="ARBA00022723"/>
    </source>
</evidence>
<dbReference type="AlphaFoldDB" id="A0A7M2SJP2"/>
<keyword evidence="3" id="KW-0479">Metal-binding</keyword>
<dbReference type="InterPro" id="IPR058240">
    <property type="entry name" value="rSAM_sf"/>
</dbReference>
<gene>
    <name evidence="7" type="ORF">IM697_42450</name>
</gene>
<dbReference type="PROSITE" id="PS51918">
    <property type="entry name" value="RADICAL_SAM"/>
    <property type="match status" value="1"/>
</dbReference>
<feature type="domain" description="Radical SAM core" evidence="6">
    <location>
        <begin position="1"/>
        <end position="254"/>
    </location>
</feature>
<dbReference type="GO" id="GO:0046872">
    <property type="term" value="F:metal ion binding"/>
    <property type="evidence" value="ECO:0007669"/>
    <property type="project" value="UniProtKB-KW"/>
</dbReference>
<dbReference type="GO" id="GO:0051536">
    <property type="term" value="F:iron-sulfur cluster binding"/>
    <property type="evidence" value="ECO:0007669"/>
    <property type="project" value="UniProtKB-KW"/>
</dbReference>
<dbReference type="SFLD" id="SFLDG01082">
    <property type="entry name" value="B12-binding_domain_containing"/>
    <property type="match status" value="1"/>
</dbReference>
<dbReference type="Proteomes" id="UP000594205">
    <property type="component" value="Chromosome"/>
</dbReference>
<name>A0A7M2SJP2_9ACTN</name>
<dbReference type="InterPro" id="IPR006638">
    <property type="entry name" value="Elp3/MiaA/NifB-like_rSAM"/>
</dbReference>
<evidence type="ECO:0000256" key="2">
    <source>
        <dbReference type="ARBA" id="ARBA00022691"/>
    </source>
</evidence>